<dbReference type="GO" id="GO:0070403">
    <property type="term" value="F:NAD+ binding"/>
    <property type="evidence" value="ECO:0007669"/>
    <property type="project" value="InterPro"/>
</dbReference>
<dbReference type="SUPFAM" id="SSF51735">
    <property type="entry name" value="NAD(P)-binding Rossmann-fold domains"/>
    <property type="match status" value="1"/>
</dbReference>
<dbReference type="EMBL" id="LCCZ01000006">
    <property type="protein sequence ID" value="KKS44439.1"/>
    <property type="molecule type" value="Genomic_DNA"/>
</dbReference>
<dbReference type="GO" id="GO:0048040">
    <property type="term" value="F:UDP-glucuronate decarboxylase activity"/>
    <property type="evidence" value="ECO:0007669"/>
    <property type="project" value="TreeGrafter"/>
</dbReference>
<dbReference type="GO" id="GO:0005737">
    <property type="term" value="C:cytoplasm"/>
    <property type="evidence" value="ECO:0007669"/>
    <property type="project" value="TreeGrafter"/>
</dbReference>
<evidence type="ECO:0000313" key="6">
    <source>
        <dbReference type="EMBL" id="KKS44439.1"/>
    </source>
</evidence>
<dbReference type="InterPro" id="IPR036291">
    <property type="entry name" value="NAD(P)-bd_dom_sf"/>
</dbReference>
<dbReference type="Proteomes" id="UP000034875">
    <property type="component" value="Unassembled WGS sequence"/>
</dbReference>
<comment type="caution">
    <text evidence="6">The sequence shown here is derived from an EMBL/GenBank/DDBJ whole genome shotgun (WGS) entry which is preliminary data.</text>
</comment>
<evidence type="ECO:0000313" key="7">
    <source>
        <dbReference type="Proteomes" id="UP000034875"/>
    </source>
</evidence>
<proteinExistence type="predicted"/>
<feature type="domain" description="NAD-dependent epimerase/dehydratase" evidence="5">
    <location>
        <begin position="9"/>
        <end position="257"/>
    </location>
</feature>
<evidence type="ECO:0000256" key="2">
    <source>
        <dbReference type="ARBA" id="ARBA00022793"/>
    </source>
</evidence>
<keyword evidence="3" id="KW-0520">NAD</keyword>
<reference evidence="6 7" key="1">
    <citation type="journal article" date="2015" name="Nature">
        <title>rRNA introns, odd ribosomes, and small enigmatic genomes across a large radiation of phyla.</title>
        <authorList>
            <person name="Brown C.T."/>
            <person name="Hug L.A."/>
            <person name="Thomas B.C."/>
            <person name="Sharon I."/>
            <person name="Castelle C.J."/>
            <person name="Singh A."/>
            <person name="Wilkins M.J."/>
            <person name="Williams K.H."/>
            <person name="Banfield J.F."/>
        </authorList>
    </citation>
    <scope>NUCLEOTIDE SEQUENCE [LARGE SCALE GENOMIC DNA]</scope>
</reference>
<accession>A0A0G0Z710</accession>
<keyword evidence="2" id="KW-0210">Decarboxylase</keyword>
<dbReference type="PATRIC" id="fig|1618341.3.peg.106"/>
<gene>
    <name evidence="6" type="ORF">UV05_C0006G0003</name>
</gene>
<dbReference type="Gene3D" id="3.40.50.720">
    <property type="entry name" value="NAD(P)-binding Rossmann-like Domain"/>
    <property type="match status" value="1"/>
</dbReference>
<evidence type="ECO:0000259" key="5">
    <source>
        <dbReference type="Pfam" id="PF01370"/>
    </source>
</evidence>
<protein>
    <submittedName>
        <fullName evidence="6">NAD-dependent epimerase/dehydratase family protein</fullName>
    </submittedName>
</protein>
<dbReference type="PANTHER" id="PTHR43078">
    <property type="entry name" value="UDP-GLUCURONIC ACID DECARBOXYLASE-RELATED"/>
    <property type="match status" value="1"/>
</dbReference>
<dbReference type="InterPro" id="IPR044516">
    <property type="entry name" value="UXS-like"/>
</dbReference>
<dbReference type="UniPathway" id="UPA00796">
    <property type="reaction ID" value="UER00771"/>
</dbReference>
<dbReference type="GO" id="GO:0042732">
    <property type="term" value="P:D-xylose metabolic process"/>
    <property type="evidence" value="ECO:0007669"/>
    <property type="project" value="InterPro"/>
</dbReference>
<dbReference type="AlphaFoldDB" id="A0A0G0Z710"/>
<evidence type="ECO:0000256" key="4">
    <source>
        <dbReference type="ARBA" id="ARBA00023239"/>
    </source>
</evidence>
<keyword evidence="4" id="KW-0456">Lyase</keyword>
<name>A0A0G0Z710_9BACT</name>
<dbReference type="GO" id="GO:0033320">
    <property type="term" value="P:UDP-D-xylose biosynthetic process"/>
    <property type="evidence" value="ECO:0007669"/>
    <property type="project" value="UniProtKB-UniPathway"/>
</dbReference>
<dbReference type="InterPro" id="IPR001509">
    <property type="entry name" value="Epimerase_deHydtase"/>
</dbReference>
<organism evidence="6 7">
    <name type="scientific">candidate division CPR1 bacterium GW2011_GWA2_42_17</name>
    <dbReference type="NCBI Taxonomy" id="1618341"/>
    <lineage>
        <taxon>Bacteria</taxon>
        <taxon>candidate division CPR1</taxon>
    </lineage>
</organism>
<evidence type="ECO:0000256" key="3">
    <source>
        <dbReference type="ARBA" id="ARBA00023027"/>
    </source>
</evidence>
<comment type="cofactor">
    <cofactor evidence="1">
        <name>NAD(+)</name>
        <dbReference type="ChEBI" id="CHEBI:57540"/>
    </cofactor>
</comment>
<sequence>MAEFDRENILIAGGAGFIGSHLCSALLPKHNVICVDNFVSSEHRNIEFLLQSPNFEFVKADLSEILKLENLPELEKFHLRGQGLQQIYNCACPSSLVHYDAVPIETIKANSVVVINLLEMAASYKARLVHCSSACVYGSKISGKDLLKENDLGVVDQLGPRSAYNEGKRFAESLVINYRDYKKVQASAARIFNTYGPRMNHLKGRMIPQFIEAALTGKELVIYGDENTTVSNCFISDLIDGLTRLLNHNEDRVINLGNPIADKAADVANLVIKLTNSNSHIVFQAPPPYITLEGAPDISEAKEMLGWFPLVSLEDGLKQTIADVVANQALK</sequence>
<dbReference type="Pfam" id="PF01370">
    <property type="entry name" value="Epimerase"/>
    <property type="match status" value="1"/>
</dbReference>
<evidence type="ECO:0000256" key="1">
    <source>
        <dbReference type="ARBA" id="ARBA00001911"/>
    </source>
</evidence>
<dbReference type="PANTHER" id="PTHR43078:SF6">
    <property type="entry name" value="UDP-GLUCURONIC ACID DECARBOXYLASE 1"/>
    <property type="match status" value="1"/>
</dbReference>